<dbReference type="Gene3D" id="2.60.120.260">
    <property type="entry name" value="Galactose-binding domain-like"/>
    <property type="match status" value="2"/>
</dbReference>
<keyword evidence="3" id="KW-0378">Hydrolase</keyword>
<dbReference type="EMBL" id="FMZO01000001">
    <property type="protein sequence ID" value="SDC17907.1"/>
    <property type="molecule type" value="Genomic_DNA"/>
</dbReference>
<evidence type="ECO:0000313" key="10">
    <source>
        <dbReference type="Proteomes" id="UP000198757"/>
    </source>
</evidence>
<evidence type="ECO:0000256" key="2">
    <source>
        <dbReference type="ARBA" id="ARBA00012652"/>
    </source>
</evidence>
<dbReference type="PANTHER" id="PTHR33307:SF6">
    <property type="entry name" value="ALPHA-RHAMNOSIDASE (EUROFUNG)-RELATED"/>
    <property type="match status" value="1"/>
</dbReference>
<evidence type="ECO:0000259" key="6">
    <source>
        <dbReference type="Pfam" id="PF08531"/>
    </source>
</evidence>
<dbReference type="PIRSF" id="PIRSF010631">
    <property type="entry name" value="A-rhamnsds"/>
    <property type="match status" value="1"/>
</dbReference>
<feature type="signal peptide" evidence="4">
    <location>
        <begin position="1"/>
        <end position="22"/>
    </location>
</feature>
<evidence type="ECO:0000259" key="8">
    <source>
        <dbReference type="Pfam" id="PF17390"/>
    </source>
</evidence>
<dbReference type="Gene3D" id="2.60.420.10">
    <property type="entry name" value="Maltose phosphorylase, domain 3"/>
    <property type="match status" value="1"/>
</dbReference>
<keyword evidence="10" id="KW-1185">Reference proteome</keyword>
<dbReference type="Pfam" id="PF08531">
    <property type="entry name" value="Bac_rhamnosid_N"/>
    <property type="match status" value="1"/>
</dbReference>
<dbReference type="InterPro" id="IPR012341">
    <property type="entry name" value="6hp_glycosidase-like_sf"/>
</dbReference>
<reference evidence="10" key="1">
    <citation type="submission" date="2016-10" db="EMBL/GenBank/DDBJ databases">
        <authorList>
            <person name="Varghese N."/>
            <person name="Submissions S."/>
        </authorList>
    </citation>
    <scope>NUCLEOTIDE SEQUENCE [LARGE SCALE GENOMIC DNA]</scope>
    <source>
        <strain evidence="10">DSM 25811 / CCM 8410 / LMG 26954 / E90</strain>
    </source>
</reference>
<dbReference type="SUPFAM" id="SSF48208">
    <property type="entry name" value="Six-hairpin glycosidases"/>
    <property type="match status" value="1"/>
</dbReference>
<name>A0A1G6JGU1_NIADE</name>
<dbReference type="InterPro" id="IPR016007">
    <property type="entry name" value="Alpha_rhamnosid"/>
</dbReference>
<protein>
    <recommendedName>
        <fullName evidence="2">alpha-L-rhamnosidase</fullName>
        <ecNumber evidence="2">3.2.1.40</ecNumber>
    </recommendedName>
</protein>
<comment type="catalytic activity">
    <reaction evidence="1">
        <text>Hydrolysis of terminal non-reducing alpha-L-rhamnose residues in alpha-L-rhamnosides.</text>
        <dbReference type="EC" id="3.2.1.40"/>
    </reaction>
</comment>
<accession>A0A1G6JGU1</accession>
<gene>
    <name evidence="9" type="ORF">SAMN04487894_101532</name>
</gene>
<dbReference type="InterPro" id="IPR008902">
    <property type="entry name" value="Rhamnosid_concanavalin"/>
</dbReference>
<feature type="domain" description="Bacterial alpha-L-rhamnosidase N-terminal" evidence="6">
    <location>
        <begin position="177"/>
        <end position="354"/>
    </location>
</feature>
<dbReference type="InterPro" id="IPR013737">
    <property type="entry name" value="Bac_rhamnosid_N"/>
</dbReference>
<evidence type="ECO:0000256" key="1">
    <source>
        <dbReference type="ARBA" id="ARBA00001445"/>
    </source>
</evidence>
<dbReference type="GO" id="GO:0030596">
    <property type="term" value="F:alpha-L-rhamnosidase activity"/>
    <property type="evidence" value="ECO:0007669"/>
    <property type="project" value="UniProtKB-EC"/>
</dbReference>
<dbReference type="InterPro" id="IPR035396">
    <property type="entry name" value="Bac_rhamnosid6H"/>
</dbReference>
<evidence type="ECO:0000256" key="3">
    <source>
        <dbReference type="ARBA" id="ARBA00022801"/>
    </source>
</evidence>
<feature type="domain" description="Alpha-L-rhamnosidase six-hairpin glycosidase" evidence="7">
    <location>
        <begin position="470"/>
        <end position="812"/>
    </location>
</feature>
<feature type="chain" id="PRO_5011437610" description="alpha-L-rhamnosidase" evidence="4">
    <location>
        <begin position="23"/>
        <end position="928"/>
    </location>
</feature>
<evidence type="ECO:0000259" key="7">
    <source>
        <dbReference type="Pfam" id="PF17389"/>
    </source>
</evidence>
<dbReference type="InterPro" id="IPR035398">
    <property type="entry name" value="Bac_rhamnosid_C"/>
</dbReference>
<evidence type="ECO:0000256" key="4">
    <source>
        <dbReference type="SAM" id="SignalP"/>
    </source>
</evidence>
<dbReference type="Pfam" id="PF17389">
    <property type="entry name" value="Bac_rhamnosid6H"/>
    <property type="match status" value="1"/>
</dbReference>
<keyword evidence="4" id="KW-0732">Signal</keyword>
<dbReference type="STRING" id="1285928.SAMN04487894_101532"/>
<evidence type="ECO:0000313" key="9">
    <source>
        <dbReference type="EMBL" id="SDC17907.1"/>
    </source>
</evidence>
<dbReference type="InterPro" id="IPR013783">
    <property type="entry name" value="Ig-like_fold"/>
</dbReference>
<dbReference type="InterPro" id="IPR008928">
    <property type="entry name" value="6-hairpin_glycosidase_sf"/>
</dbReference>
<dbReference type="Pfam" id="PF25788">
    <property type="entry name" value="Ig_Rha78A_N"/>
    <property type="match status" value="1"/>
</dbReference>
<dbReference type="Gene3D" id="1.50.10.10">
    <property type="match status" value="1"/>
</dbReference>
<dbReference type="AlphaFoldDB" id="A0A1G6JGU1"/>
<dbReference type="PANTHER" id="PTHR33307">
    <property type="entry name" value="ALPHA-RHAMNOSIDASE (EUROFUNG)"/>
    <property type="match status" value="1"/>
</dbReference>
<proteinExistence type="predicted"/>
<dbReference type="GO" id="GO:0005975">
    <property type="term" value="P:carbohydrate metabolic process"/>
    <property type="evidence" value="ECO:0007669"/>
    <property type="project" value="InterPro"/>
</dbReference>
<feature type="domain" description="Alpha-L-rhamnosidase concanavalin-like" evidence="5">
    <location>
        <begin position="364"/>
        <end position="464"/>
    </location>
</feature>
<dbReference type="Proteomes" id="UP000198757">
    <property type="component" value="Unassembled WGS sequence"/>
</dbReference>
<evidence type="ECO:0000259" key="5">
    <source>
        <dbReference type="Pfam" id="PF05592"/>
    </source>
</evidence>
<dbReference type="Pfam" id="PF17390">
    <property type="entry name" value="Bac_rhamnosid_C"/>
    <property type="match status" value="1"/>
</dbReference>
<dbReference type="EC" id="3.2.1.40" evidence="2"/>
<dbReference type="Gene3D" id="2.60.40.10">
    <property type="entry name" value="Immunoglobulins"/>
    <property type="match status" value="1"/>
</dbReference>
<feature type="domain" description="Alpha-L-rhamnosidase C-terminal" evidence="8">
    <location>
        <begin position="815"/>
        <end position="889"/>
    </location>
</feature>
<dbReference type="Pfam" id="PF05592">
    <property type="entry name" value="Bac_rhamnosid"/>
    <property type="match status" value="1"/>
</dbReference>
<organism evidence="9 10">
    <name type="scientific">Niabella drilacis (strain DSM 25811 / CCM 8410 / CCUG 62505 / LMG 26954 / E90)</name>
    <dbReference type="NCBI Taxonomy" id="1285928"/>
    <lineage>
        <taxon>Bacteria</taxon>
        <taxon>Pseudomonadati</taxon>
        <taxon>Bacteroidota</taxon>
        <taxon>Chitinophagia</taxon>
        <taxon>Chitinophagales</taxon>
        <taxon>Chitinophagaceae</taxon>
        <taxon>Niabella</taxon>
    </lineage>
</organism>
<sequence length="928" mass="105642">MHRYRNCCCLLLLILLSCGTTKQQLKVQQLKVEGRSAFVGVQTPEPRLSWQLQAGKEKGVKQVAYEIKVASSPELLKQGNGNIWHSGRVPSAQSLDVVFKGAGLKSDEDYYWQVTVWTNRGDAAVSDVEHWRMALLDTLEWKAKWIGLDTFSVTDAPSQTRTRLAARYLRKETTTTKPVKRVTAYISGLGLGELYINGNKISQDVLSPTLTDYSKRVPYTSYDITGQWKTGRNAIGVILGNGRYFNLRDFGGKPSPITGIKQVNYGFPRLLLQIRVTFADGTTTDIVSDPSWKVTDQGPIRANNEYDGETYDARMELSGWDQAGFDDAGWRQADPMDAPGGALFAQGNENIRINDTVKPRSVHRTSKGSYILDMGQNMVGWLQLKVKGRQNDTVRLVFAERLKNKDTLYLANLRDAQVTDTYVLKGGDVESWEPRFTYHGFRYVEISGLSSKPSLDDFTGKVVYDHVPSIGHFETSDSTINQIYHNAWWTIRGNYRGIPTDCPQRDERVAWLGDRLMSSYGESFLFDNARFYHKWMTDAKAAQSENGSLPDIVPGYWLQHTDNVTYPSAFIIIPEMLRKQFGDKTFREYYPYMKKWMLYMWNTYQKDDLVLKDTYGDWCVAPDEGSDAIWTNDPKRTTDGGLVGAAYYYYCATLMEKFAALQSLSEDVVWFAGLREKMKRAFNQKFFNPQKGYYANNTITANLLPLTFGLVPEEKRPGVFDEIVKGIKTNNNHVNSGIMGMMWLMRGLSDYGRPDLAYTIATNRSYPSWGYMVAHGATTIWELWNGNTADPLMNSWNHQMLLGDLLVWYYEYLAGIKSDDAETAFKKVIMNPLFPEGLDDVNASYQSRYGLIKSHWKKDKKELIWQVTIPPNSTAALYFPVQDAGVIDEGGKPVRDRKELVIRGMEQNRLLVEMGSGTYHFRVRLQKN</sequence>
<dbReference type="PROSITE" id="PS51257">
    <property type="entry name" value="PROKAR_LIPOPROTEIN"/>
    <property type="match status" value="1"/>
</dbReference>